<gene>
    <name evidence="4" type="ORF">ALO_18190</name>
</gene>
<dbReference type="NCBIfam" id="TIGR00103">
    <property type="entry name" value="DNA_YbaB_EbfC"/>
    <property type="match status" value="1"/>
</dbReference>
<evidence type="ECO:0000313" key="5">
    <source>
        <dbReference type="Proteomes" id="UP000003240"/>
    </source>
</evidence>
<keyword evidence="5" id="KW-1185">Reference proteome</keyword>
<dbReference type="AlphaFoldDB" id="F7NNE7"/>
<dbReference type="Proteomes" id="UP000003240">
    <property type="component" value="Unassembled WGS sequence"/>
</dbReference>
<dbReference type="STRING" id="1009370.ALO_18190"/>
<dbReference type="PANTHER" id="PTHR33449:SF1">
    <property type="entry name" value="NUCLEOID-ASSOCIATED PROTEIN YBAB"/>
    <property type="match status" value="1"/>
</dbReference>
<evidence type="ECO:0000256" key="1">
    <source>
        <dbReference type="ARBA" id="ARBA00023125"/>
    </source>
</evidence>
<dbReference type="GO" id="GO:0043590">
    <property type="term" value="C:bacterial nucleoid"/>
    <property type="evidence" value="ECO:0007669"/>
    <property type="project" value="UniProtKB-UniRule"/>
</dbReference>
<dbReference type="GO" id="GO:0003677">
    <property type="term" value="F:DNA binding"/>
    <property type="evidence" value="ECO:0007669"/>
    <property type="project" value="UniProtKB-UniRule"/>
</dbReference>
<dbReference type="EMBL" id="AFGF01000221">
    <property type="protein sequence ID" value="EGO62388.1"/>
    <property type="molecule type" value="Genomic_DNA"/>
</dbReference>
<dbReference type="RefSeq" id="WP_004098602.1">
    <property type="nucleotide sequence ID" value="NZ_AFGF01000221.1"/>
</dbReference>
<evidence type="ECO:0000313" key="4">
    <source>
        <dbReference type="EMBL" id="EGO62388.1"/>
    </source>
</evidence>
<comment type="subcellular location">
    <subcellularLocation>
        <location evidence="2">Cytoplasm</location>
        <location evidence="2">Nucleoid</location>
    </subcellularLocation>
</comment>
<dbReference type="PIRSF" id="PIRSF004555">
    <property type="entry name" value="UCP004555"/>
    <property type="match status" value="1"/>
</dbReference>
<evidence type="ECO:0000256" key="3">
    <source>
        <dbReference type="SAM" id="Coils"/>
    </source>
</evidence>
<feature type="coiled-coil region" evidence="3">
    <location>
        <begin position="5"/>
        <end position="32"/>
    </location>
</feature>
<comment type="similarity">
    <text evidence="2">Belongs to the YbaB/EbfC family.</text>
</comment>
<evidence type="ECO:0000256" key="2">
    <source>
        <dbReference type="HAMAP-Rule" id="MF_00274"/>
    </source>
</evidence>
<name>F7NNE7_9FIRM</name>
<dbReference type="OrthoDB" id="1634052at2"/>
<dbReference type="PANTHER" id="PTHR33449">
    <property type="entry name" value="NUCLEOID-ASSOCIATED PROTEIN YBAB"/>
    <property type="match status" value="1"/>
</dbReference>
<keyword evidence="1 2" id="KW-0238">DNA-binding</keyword>
<proteinExistence type="inferred from homology"/>
<sequence>MLEQFGNAMEMIKKLQQNVADMEDQLKHEQVEVSSGDAVRVIMNGQQEVIDIEINAKYLSADNSLLLQNLIVNTVNSAYTKSREMRQKAMDQLAGAMNLPKIPGLF</sequence>
<comment type="function">
    <text evidence="2">Binds to DNA and alters its conformation. May be involved in regulation of gene expression, nucleoid organization and DNA protection.</text>
</comment>
<comment type="subunit">
    <text evidence="2">Homodimer.</text>
</comment>
<dbReference type="eggNOG" id="COG0718">
    <property type="taxonomic scope" value="Bacteria"/>
</dbReference>
<reference evidence="4 5" key="1">
    <citation type="journal article" date="2011" name="EMBO J.">
        <title>Structural diversity of bacterial flagellar motors.</title>
        <authorList>
            <person name="Chen S."/>
            <person name="Beeby M."/>
            <person name="Murphy G.E."/>
            <person name="Leadbetter J.R."/>
            <person name="Hendrixson D.R."/>
            <person name="Briegel A."/>
            <person name="Li Z."/>
            <person name="Shi J."/>
            <person name="Tocheva E.I."/>
            <person name="Muller A."/>
            <person name="Dobro M.J."/>
            <person name="Jensen G.J."/>
        </authorList>
    </citation>
    <scope>NUCLEOTIDE SEQUENCE [LARGE SCALE GENOMIC DNA]</scope>
    <source>
        <strain evidence="4 5">DSM 6540</strain>
    </source>
</reference>
<keyword evidence="3" id="KW-0175">Coiled coil</keyword>
<dbReference type="Gene3D" id="3.30.1310.10">
    <property type="entry name" value="Nucleoid-associated protein YbaB-like domain"/>
    <property type="match status" value="1"/>
</dbReference>
<dbReference type="InterPro" id="IPR004401">
    <property type="entry name" value="YbaB/EbfC"/>
</dbReference>
<keyword evidence="2" id="KW-0963">Cytoplasm</keyword>
<dbReference type="InterPro" id="IPR036894">
    <property type="entry name" value="YbaB-like_sf"/>
</dbReference>
<dbReference type="Pfam" id="PF02575">
    <property type="entry name" value="YbaB_DNA_bd"/>
    <property type="match status" value="1"/>
</dbReference>
<accession>F7NNE7</accession>
<dbReference type="GO" id="GO:0005829">
    <property type="term" value="C:cytosol"/>
    <property type="evidence" value="ECO:0007669"/>
    <property type="project" value="TreeGrafter"/>
</dbReference>
<dbReference type="HAMAP" id="MF_00274">
    <property type="entry name" value="DNA_YbaB_EbfC"/>
    <property type="match status" value="1"/>
</dbReference>
<dbReference type="SUPFAM" id="SSF82607">
    <property type="entry name" value="YbaB-like"/>
    <property type="match status" value="1"/>
</dbReference>
<organism evidence="4 5">
    <name type="scientific">Acetonema longum DSM 6540</name>
    <dbReference type="NCBI Taxonomy" id="1009370"/>
    <lineage>
        <taxon>Bacteria</taxon>
        <taxon>Bacillati</taxon>
        <taxon>Bacillota</taxon>
        <taxon>Negativicutes</taxon>
        <taxon>Acetonemataceae</taxon>
        <taxon>Acetonema</taxon>
    </lineage>
</organism>
<comment type="caution">
    <text evidence="4">The sequence shown here is derived from an EMBL/GenBank/DDBJ whole genome shotgun (WGS) entry which is preliminary data.</text>
</comment>
<protein>
    <recommendedName>
        <fullName evidence="2">Nucleoid-associated protein ALO_18190</fullName>
    </recommendedName>
</protein>